<dbReference type="InterPro" id="IPR002018">
    <property type="entry name" value="CarbesteraseB"/>
</dbReference>
<gene>
    <name evidence="5" type="ORF">EJQ19_24635</name>
</gene>
<sequence length="491" mass="52233">MPFTQRDDCPVVTTSCGPVRGVREDHILAFRGIPYAAPPVGASRRFRPPLPPTSWDGVHDASLYGPAAPQPTTLDFNPQQSEDCLMLNIWTPGTSVPGRPVLFCIHGGGFTSGSGSAPALNGQTFAANGDIVVVTVNYRLGALGFLDLSAVLGADYASSGNTGLLDLIAALRWVQANIAAFGGDPSRVTVMGHSAGAKSIGGLLVSPLADGLFHRAIAMSGAVQSIRDQATSAQLTEQFLRALGLTAATADRLLELPAATLMAAQQVWMRDVRGLHFFGPVIDGHVVTESPLEALARQGASLRPLLIGTASHEAYGFIAGEAVLNPPTEEVLRTLFGQGAAAVQAAYEQRSGRRCGESAPDMDVWQSVLTDAFYRSAALRTAEAYSQAGGPVWLYRFGAAAPQDAGHGSEQPYVWHRGFPAERAPLAHAVHRAWIRFIHTGELGESPEAAGWPRFESERRVVRLFDDTDTYVSEKDWAEAAAFPIQALTLG</sequence>
<dbReference type="GO" id="GO:0016787">
    <property type="term" value="F:hydrolase activity"/>
    <property type="evidence" value="ECO:0007669"/>
    <property type="project" value="UniProtKB-KW"/>
</dbReference>
<dbReference type="Proteomes" id="UP000276128">
    <property type="component" value="Unassembled WGS sequence"/>
</dbReference>
<dbReference type="InterPro" id="IPR019826">
    <property type="entry name" value="Carboxylesterase_B_AS"/>
</dbReference>
<comment type="caution">
    <text evidence="5">The sequence shown here is derived from an EMBL/GenBank/DDBJ whole genome shotgun (WGS) entry which is preliminary data.</text>
</comment>
<dbReference type="InterPro" id="IPR029058">
    <property type="entry name" value="AB_hydrolase_fold"/>
</dbReference>
<accession>A0A3S0I7P0</accession>
<dbReference type="SUPFAM" id="SSF53474">
    <property type="entry name" value="alpha/beta-Hydrolases"/>
    <property type="match status" value="1"/>
</dbReference>
<dbReference type="OrthoDB" id="9775851at2"/>
<dbReference type="AlphaFoldDB" id="A0A3S0I7P0"/>
<comment type="similarity">
    <text evidence="1 3">Belongs to the type-B carboxylesterase/lipase family.</text>
</comment>
<dbReference type="InterPro" id="IPR050309">
    <property type="entry name" value="Type-B_Carboxylest/Lipase"/>
</dbReference>
<reference evidence="5 6" key="1">
    <citation type="submission" date="2018-12" db="EMBL/GenBank/DDBJ databases">
        <title>Bacillus ochoae sp. nov., Paenibacillus whitsoniae sp. nov., Paenibacillus spiritus sp. nov. Isolated from the Mars Exploration Rover during spacecraft assembly.</title>
        <authorList>
            <person name="Seuylemezian A."/>
            <person name="Vaishampayan P."/>
        </authorList>
    </citation>
    <scope>NUCLEOTIDE SEQUENCE [LARGE SCALE GENOMIC DNA]</scope>
    <source>
        <strain evidence="5 6">MER 54</strain>
    </source>
</reference>
<dbReference type="Gene3D" id="3.40.50.1820">
    <property type="entry name" value="alpha/beta hydrolase"/>
    <property type="match status" value="1"/>
</dbReference>
<dbReference type="EC" id="3.1.1.-" evidence="3"/>
<name>A0A3S0I7P0_9BACL</name>
<dbReference type="Pfam" id="PF00135">
    <property type="entry name" value="COesterase"/>
    <property type="match status" value="1"/>
</dbReference>
<evidence type="ECO:0000256" key="2">
    <source>
        <dbReference type="ARBA" id="ARBA00022801"/>
    </source>
</evidence>
<evidence type="ECO:0000256" key="3">
    <source>
        <dbReference type="RuleBase" id="RU361235"/>
    </source>
</evidence>
<evidence type="ECO:0000256" key="1">
    <source>
        <dbReference type="ARBA" id="ARBA00005964"/>
    </source>
</evidence>
<proteinExistence type="inferred from homology"/>
<keyword evidence="2 3" id="KW-0378">Hydrolase</keyword>
<evidence type="ECO:0000313" key="5">
    <source>
        <dbReference type="EMBL" id="RTE05424.1"/>
    </source>
</evidence>
<feature type="domain" description="Carboxylesterase type B" evidence="4">
    <location>
        <begin position="9"/>
        <end position="466"/>
    </location>
</feature>
<dbReference type="RefSeq" id="WP_126143896.1">
    <property type="nucleotide sequence ID" value="NZ_RXHU01000082.1"/>
</dbReference>
<evidence type="ECO:0000259" key="4">
    <source>
        <dbReference type="Pfam" id="PF00135"/>
    </source>
</evidence>
<protein>
    <recommendedName>
        <fullName evidence="3">Carboxylic ester hydrolase</fullName>
        <ecNumber evidence="3">3.1.1.-</ecNumber>
    </recommendedName>
</protein>
<dbReference type="EMBL" id="RXHU01000082">
    <property type="protein sequence ID" value="RTE05424.1"/>
    <property type="molecule type" value="Genomic_DNA"/>
</dbReference>
<dbReference type="PROSITE" id="PS00122">
    <property type="entry name" value="CARBOXYLESTERASE_B_1"/>
    <property type="match status" value="1"/>
</dbReference>
<keyword evidence="6" id="KW-1185">Reference proteome</keyword>
<organism evidence="5 6">
    <name type="scientific">Paenibacillus whitsoniae</name>
    <dbReference type="NCBI Taxonomy" id="2496558"/>
    <lineage>
        <taxon>Bacteria</taxon>
        <taxon>Bacillati</taxon>
        <taxon>Bacillota</taxon>
        <taxon>Bacilli</taxon>
        <taxon>Bacillales</taxon>
        <taxon>Paenibacillaceae</taxon>
        <taxon>Paenibacillus</taxon>
    </lineage>
</organism>
<evidence type="ECO:0000313" key="6">
    <source>
        <dbReference type="Proteomes" id="UP000276128"/>
    </source>
</evidence>
<dbReference type="PANTHER" id="PTHR11559">
    <property type="entry name" value="CARBOXYLESTERASE"/>
    <property type="match status" value="1"/>
</dbReference>